<accession>A0ABD3VXN2</accession>
<keyword evidence="2" id="KW-1133">Transmembrane helix</keyword>
<evidence type="ECO:0000256" key="2">
    <source>
        <dbReference type="SAM" id="Phobius"/>
    </source>
</evidence>
<protein>
    <recommendedName>
        <fullName evidence="3">Transmembrane protein 127 transmembrane region domain-containing protein</fullName>
    </recommendedName>
</protein>
<keyword evidence="2" id="KW-0472">Membrane</keyword>
<feature type="transmembrane region" description="Helical" evidence="2">
    <location>
        <begin position="51"/>
        <end position="69"/>
    </location>
</feature>
<feature type="domain" description="Transmembrane protein 127 transmembrane region" evidence="3">
    <location>
        <begin position="130"/>
        <end position="242"/>
    </location>
</feature>
<feature type="transmembrane region" description="Helical" evidence="2">
    <location>
        <begin position="141"/>
        <end position="163"/>
    </location>
</feature>
<dbReference type="InterPro" id="IPR033331">
    <property type="entry name" value="TMEM127"/>
</dbReference>
<keyword evidence="5" id="KW-1185">Reference proteome</keyword>
<evidence type="ECO:0000256" key="1">
    <source>
        <dbReference type="SAM" id="MobiDB-lite"/>
    </source>
</evidence>
<dbReference type="AlphaFoldDB" id="A0ABD3VXN2"/>
<feature type="transmembrane region" description="Helical" evidence="2">
    <location>
        <begin position="221"/>
        <end position="242"/>
    </location>
</feature>
<proteinExistence type="predicted"/>
<reference evidence="4 5" key="1">
    <citation type="submission" date="2024-11" db="EMBL/GenBank/DDBJ databases">
        <title>Chromosome-level genome assembly of the freshwater bivalve Anodonta woodiana.</title>
        <authorList>
            <person name="Chen X."/>
        </authorList>
    </citation>
    <scope>NUCLEOTIDE SEQUENCE [LARGE SCALE GENOMIC DNA]</scope>
    <source>
        <strain evidence="4">MN2024</strain>
        <tissue evidence="4">Gills</tissue>
    </source>
</reference>
<dbReference type="PANTHER" id="PTHR28358">
    <property type="entry name" value="TRANSMEMBRANE PROTEIN 127"/>
    <property type="match status" value="1"/>
</dbReference>
<name>A0ABD3VXN2_SINWO</name>
<comment type="caution">
    <text evidence="4">The sequence shown here is derived from an EMBL/GenBank/DDBJ whole genome shotgun (WGS) entry which is preliminary data.</text>
</comment>
<dbReference type="EMBL" id="JBJQND010000010">
    <property type="protein sequence ID" value="KAL3865150.1"/>
    <property type="molecule type" value="Genomic_DNA"/>
</dbReference>
<gene>
    <name evidence="4" type="ORF">ACJMK2_006771</name>
</gene>
<feature type="region of interest" description="Disordered" evidence="1">
    <location>
        <begin position="1"/>
        <end position="36"/>
    </location>
</feature>
<evidence type="ECO:0000313" key="5">
    <source>
        <dbReference type="Proteomes" id="UP001634394"/>
    </source>
</evidence>
<dbReference type="InterPro" id="IPR046795">
    <property type="entry name" value="TMEM127_TM"/>
</dbReference>
<feature type="transmembrane region" description="Helical" evidence="2">
    <location>
        <begin position="175"/>
        <end position="197"/>
    </location>
</feature>
<dbReference type="PANTHER" id="PTHR28358:SF1">
    <property type="entry name" value="TRANSMEMBRANE PROTEIN 127"/>
    <property type="match status" value="1"/>
</dbReference>
<sequence>MPRSSSSREPGARRSRSSSRRSSSRRHHHHHHSYRHSRLLRSVIKYKERNLFAAVCSMVVIVILCTALAEPKWIHLQGGGCMSSGELHHLGAYQFFYPGRFLSQEYDLNNNLAHIMYQFGPGTNDIMDNCVTYRAVLLMKMIISFCFLGIVCSLGAFILDLVGPTQRAWKILRRNAILSIITVIITVVINLFCYWLTTDIEHLQKETKRHTGSKVDVTFDISFYLVTAAGGVSILATAFNCLKRYPIYEDSQGESLLEDYDGMDATFTGGDLSPMSNLPPPPAYSP</sequence>
<feature type="compositionally biased region" description="Basic residues" evidence="1">
    <location>
        <begin position="13"/>
        <end position="36"/>
    </location>
</feature>
<organism evidence="4 5">
    <name type="scientific">Sinanodonta woodiana</name>
    <name type="common">Chinese pond mussel</name>
    <name type="synonym">Anodonta woodiana</name>
    <dbReference type="NCBI Taxonomy" id="1069815"/>
    <lineage>
        <taxon>Eukaryota</taxon>
        <taxon>Metazoa</taxon>
        <taxon>Spiralia</taxon>
        <taxon>Lophotrochozoa</taxon>
        <taxon>Mollusca</taxon>
        <taxon>Bivalvia</taxon>
        <taxon>Autobranchia</taxon>
        <taxon>Heteroconchia</taxon>
        <taxon>Palaeoheterodonta</taxon>
        <taxon>Unionida</taxon>
        <taxon>Unionoidea</taxon>
        <taxon>Unionidae</taxon>
        <taxon>Unioninae</taxon>
        <taxon>Sinanodonta</taxon>
    </lineage>
</organism>
<dbReference type="Gene3D" id="1.20.140.150">
    <property type="match status" value="1"/>
</dbReference>
<dbReference type="Pfam" id="PF20517">
    <property type="entry name" value="TMEM127"/>
    <property type="match status" value="1"/>
</dbReference>
<evidence type="ECO:0000313" key="4">
    <source>
        <dbReference type="EMBL" id="KAL3865150.1"/>
    </source>
</evidence>
<evidence type="ECO:0000259" key="3">
    <source>
        <dbReference type="Pfam" id="PF20517"/>
    </source>
</evidence>
<dbReference type="Proteomes" id="UP001634394">
    <property type="component" value="Unassembled WGS sequence"/>
</dbReference>
<keyword evidence="2" id="KW-0812">Transmembrane</keyword>